<evidence type="ECO:0000313" key="3">
    <source>
        <dbReference type="Proteomes" id="UP000014680"/>
    </source>
</evidence>
<dbReference type="Proteomes" id="UP000014680">
    <property type="component" value="Unassembled WGS sequence"/>
</dbReference>
<evidence type="ECO:0000256" key="1">
    <source>
        <dbReference type="SAM" id="Phobius"/>
    </source>
</evidence>
<proteinExistence type="predicted"/>
<keyword evidence="1" id="KW-0472">Membrane</keyword>
<evidence type="ECO:0000313" key="2">
    <source>
        <dbReference type="EMBL" id="ELP83466.1"/>
    </source>
</evidence>
<dbReference type="GeneID" id="14882446"/>
<accession>A0A0A1TY88</accession>
<name>A0A0A1TY88_ENTIV</name>
<protein>
    <submittedName>
        <fullName evidence="2">Uncharacterized protein</fullName>
    </submittedName>
</protein>
<dbReference type="PANTHER" id="PTHR35899:SF1">
    <property type="entry name" value="PEPTIDASE C1A PAPAIN C-TERMINAL DOMAIN-CONTAINING PROTEIN"/>
    <property type="match status" value="1"/>
</dbReference>
<dbReference type="KEGG" id="eiv:EIN_376110"/>
<dbReference type="EMBL" id="KB207268">
    <property type="protein sequence ID" value="ELP83466.1"/>
    <property type="molecule type" value="Genomic_DNA"/>
</dbReference>
<keyword evidence="1" id="KW-1133">Transmembrane helix</keyword>
<feature type="transmembrane region" description="Helical" evidence="1">
    <location>
        <begin position="27"/>
        <end position="54"/>
    </location>
</feature>
<dbReference type="PANTHER" id="PTHR35899">
    <property type="entry name" value="PAPAIN FAMILY CYSTEINE PROTEASE DOMAIN CONTAINING PROTEIN"/>
    <property type="match status" value="1"/>
</dbReference>
<dbReference type="OMA" id="ETITCIH"/>
<organism evidence="2 3">
    <name type="scientific">Entamoeba invadens IP1</name>
    <dbReference type="NCBI Taxonomy" id="370355"/>
    <lineage>
        <taxon>Eukaryota</taxon>
        <taxon>Amoebozoa</taxon>
        <taxon>Evosea</taxon>
        <taxon>Archamoebae</taxon>
        <taxon>Mastigamoebida</taxon>
        <taxon>Entamoebidae</taxon>
        <taxon>Entamoeba</taxon>
    </lineage>
</organism>
<dbReference type="AlphaFoldDB" id="A0A0A1TY88"/>
<dbReference type="RefSeq" id="XP_004182812.1">
    <property type="nucleotide sequence ID" value="XM_004182764.1"/>
</dbReference>
<keyword evidence="3" id="KW-1185">Reference proteome</keyword>
<dbReference type="VEuPathDB" id="AmoebaDB:EIN_376110"/>
<sequence length="506" mass="58557">MLKDQMNEYTNLRQPDDEEEEQKSDGWLIWSIWVMMTIVAVITFTVSLMSLIFFKLKMESTYQTFQQSTLMLAPKVFTLDSYRLPPPAEWAGFDWGVVESILLGSVNRVNEQSKWRYPRIDPVASNDLYNRLDSSNIPPESNTRYTASFYEANNDSLRVEIGYTSHPSTTFSIGRVKDSLMKANNYPNVPQDKPLHPIILTHASYKNIRTVGGNPFEFDMCYNQNCEVLDQFTARGLRSFSVVGWNDNIRSLGSIRSNGEAAVFQGGFIVRTPSQDVGHTLAYFTGNFSDTKENEICPNLRLRKNWNPCQTHIESTYGMKFDDAKYYSRGEKETITCIHSLNTPTALIVILDDGNKLMKTYDLNVNNTYYLVTSPNAFPKYIKTYKEAVYDILLKECNKQEECNFLGLKEVSEELMGEIFRPQIFVKNGEECSFVLLPYDTLMRMNLLLRPTRINKLGNSFMSYDFVYYNLQMNSSFEESYKNVKMVEFNERLNKGEDDLLFFRIN</sequence>
<dbReference type="OrthoDB" id="25025at2759"/>
<gene>
    <name evidence="2" type="ORF">EIN_376110</name>
</gene>
<keyword evidence="1" id="KW-0812">Transmembrane</keyword>
<reference evidence="2 3" key="1">
    <citation type="submission" date="2012-10" db="EMBL/GenBank/DDBJ databases">
        <authorList>
            <person name="Zafar N."/>
            <person name="Inman J."/>
            <person name="Hall N."/>
            <person name="Lorenzi H."/>
            <person name="Caler E."/>
        </authorList>
    </citation>
    <scope>NUCLEOTIDE SEQUENCE [LARGE SCALE GENOMIC DNA]</scope>
    <source>
        <strain evidence="2 3">IP1</strain>
    </source>
</reference>